<evidence type="ECO:0000313" key="2">
    <source>
        <dbReference type="EMBL" id="KAF8786021.1"/>
    </source>
</evidence>
<feature type="region of interest" description="Disordered" evidence="1">
    <location>
        <begin position="162"/>
        <end position="184"/>
    </location>
</feature>
<organism evidence="2 3">
    <name type="scientific">Argiope bruennichi</name>
    <name type="common">Wasp spider</name>
    <name type="synonym">Aranea bruennichi</name>
    <dbReference type="NCBI Taxonomy" id="94029"/>
    <lineage>
        <taxon>Eukaryota</taxon>
        <taxon>Metazoa</taxon>
        <taxon>Ecdysozoa</taxon>
        <taxon>Arthropoda</taxon>
        <taxon>Chelicerata</taxon>
        <taxon>Arachnida</taxon>
        <taxon>Araneae</taxon>
        <taxon>Araneomorphae</taxon>
        <taxon>Entelegynae</taxon>
        <taxon>Araneoidea</taxon>
        <taxon>Araneidae</taxon>
        <taxon>Argiope</taxon>
    </lineage>
</organism>
<reference evidence="2" key="2">
    <citation type="submission" date="2020-06" db="EMBL/GenBank/DDBJ databases">
        <authorList>
            <person name="Sheffer M."/>
        </authorList>
    </citation>
    <scope>NUCLEOTIDE SEQUENCE</scope>
</reference>
<dbReference type="AlphaFoldDB" id="A0A8T0F596"/>
<keyword evidence="3" id="KW-1185">Reference proteome</keyword>
<gene>
    <name evidence="2" type="ORF">HNY73_011498</name>
</gene>
<reference evidence="2" key="1">
    <citation type="journal article" date="2020" name="bioRxiv">
        <title>Chromosome-level reference genome of the European wasp spider Argiope bruennichi: a resource for studies on range expansion and evolutionary adaptation.</title>
        <authorList>
            <person name="Sheffer M.M."/>
            <person name="Hoppe A."/>
            <person name="Krehenwinkel H."/>
            <person name="Uhl G."/>
            <person name="Kuss A.W."/>
            <person name="Jensen L."/>
            <person name="Jensen C."/>
            <person name="Gillespie R.G."/>
            <person name="Hoff K.J."/>
            <person name="Prost S."/>
        </authorList>
    </citation>
    <scope>NUCLEOTIDE SEQUENCE</scope>
</reference>
<name>A0A8T0F596_ARGBR</name>
<dbReference type="Proteomes" id="UP000807504">
    <property type="component" value="Unassembled WGS sequence"/>
</dbReference>
<dbReference type="EMBL" id="JABXBU010000030">
    <property type="protein sequence ID" value="KAF8786021.1"/>
    <property type="molecule type" value="Genomic_DNA"/>
</dbReference>
<protein>
    <submittedName>
        <fullName evidence="2">Uncharacterized protein</fullName>
    </submittedName>
</protein>
<comment type="caution">
    <text evidence="2">The sequence shown here is derived from an EMBL/GenBank/DDBJ whole genome shotgun (WGS) entry which is preliminary data.</text>
</comment>
<evidence type="ECO:0000256" key="1">
    <source>
        <dbReference type="SAM" id="MobiDB-lite"/>
    </source>
</evidence>
<sequence length="210" mass="23881">MKTRDTYEVCLTWKSGYPELESNKELTTKRLMSITKNPIRSRHLSEYDDVFNEWIREGIIEIVDEDKNKGHYLNPHPVIKTGDTTTKIRLVFDASAKDSKGNCLNNYLEKGIVTEVLPGADGHSRVARVRTAQGKKLRSFQRLYSLEIRSSEELPFIAQQKDKDTNTQLPATPVVSDQDSSEDDDYITKVAPDAVTKAGRRIKIPSRLNL</sequence>
<proteinExistence type="predicted"/>
<accession>A0A8T0F596</accession>
<evidence type="ECO:0000313" key="3">
    <source>
        <dbReference type="Proteomes" id="UP000807504"/>
    </source>
</evidence>